<proteinExistence type="predicted"/>
<keyword evidence="3" id="KW-1185">Reference proteome</keyword>
<dbReference type="AlphaFoldDB" id="A0A931NH10"/>
<dbReference type="EMBL" id="JAEDAK010000003">
    <property type="protein sequence ID" value="MBH9576619.1"/>
    <property type="molecule type" value="Genomic_DNA"/>
</dbReference>
<feature type="chain" id="PRO_5037152231" description="Carboxypeptidase regulatory-like domain-containing protein" evidence="1">
    <location>
        <begin position="18"/>
        <end position="637"/>
    </location>
</feature>
<evidence type="ECO:0000313" key="2">
    <source>
        <dbReference type="EMBL" id="MBH9576619.1"/>
    </source>
</evidence>
<dbReference type="PROSITE" id="PS51257">
    <property type="entry name" value="PROKAR_LIPOPROTEIN"/>
    <property type="match status" value="1"/>
</dbReference>
<organism evidence="2 3">
    <name type="scientific">Inhella proteolytica</name>
    <dbReference type="NCBI Taxonomy" id="2795029"/>
    <lineage>
        <taxon>Bacteria</taxon>
        <taxon>Pseudomonadati</taxon>
        <taxon>Pseudomonadota</taxon>
        <taxon>Betaproteobacteria</taxon>
        <taxon>Burkholderiales</taxon>
        <taxon>Sphaerotilaceae</taxon>
        <taxon>Inhella</taxon>
    </lineage>
</organism>
<feature type="signal peptide" evidence="1">
    <location>
        <begin position="1"/>
        <end position="17"/>
    </location>
</feature>
<keyword evidence="1" id="KW-0732">Signal</keyword>
<accession>A0A931NH10</accession>
<gene>
    <name evidence="2" type="ORF">I7X39_06865</name>
</gene>
<evidence type="ECO:0000313" key="3">
    <source>
        <dbReference type="Proteomes" id="UP000613266"/>
    </source>
</evidence>
<sequence>MRAVLLALLVLLLTACGGGGGSGGGTTTPTTPAVPPTLAGVVSVGVPLGGAQISVVDAKGTALGSTSSNAGDGRYSLKLSAASPSLPLMLQARGIDSAGLPVLLHALVPAAANDASTTVHLTPLSQAVSALALGADPQAAFAKPADAKLTDTAPLISGAGTFLKTLIKTAASDAKITSLDAFDLLTDSRLATPKSAADLMLAGLRLQVDGAGGKLLLGTRFLANPTPEVEVSLATAKTELAKGSTGVPASAITSTLKVTSAAASVVTNAATLDGIVSTLNPLLAQASTTAATYKASAALTGYDEHDGRNADALAASLVAAAAEGLQLGPLQVLSCADLVVKKGDCLRVVVASTLSDRSGKPVRRLLDAATYNTATKRWSLIGNGHPLAFDVWASSTQLLKRDGSADTLGTGSTALTTPFPGVEVRLQATDEAFTSYLVLAGTVQTPLNYALPLAACNQRHLCVAPTGAAGVIPTGAPQDHQLRPSAVGWLGNADGLNGAAYKASFTRNVATATPESRTAYLHAGMVADVAAARHPALDGVSVGTPLTLAALGRGLTLKWSTWAQANPDLRLAQIRLVVRYPDRIATLPLDVLDVTEDPVLRVALTPGQGQLGHDIWLTALDPTGRRLHTRYALGVSD</sequence>
<evidence type="ECO:0000256" key="1">
    <source>
        <dbReference type="SAM" id="SignalP"/>
    </source>
</evidence>
<evidence type="ECO:0008006" key="4">
    <source>
        <dbReference type="Google" id="ProtNLM"/>
    </source>
</evidence>
<protein>
    <recommendedName>
        <fullName evidence="4">Carboxypeptidase regulatory-like domain-containing protein</fullName>
    </recommendedName>
</protein>
<comment type="caution">
    <text evidence="2">The sequence shown here is derived from an EMBL/GenBank/DDBJ whole genome shotgun (WGS) entry which is preliminary data.</text>
</comment>
<dbReference type="RefSeq" id="WP_198110226.1">
    <property type="nucleotide sequence ID" value="NZ_JAEDAK010000003.1"/>
</dbReference>
<reference evidence="2" key="1">
    <citation type="submission" date="2020-12" db="EMBL/GenBank/DDBJ databases">
        <title>The genome sequence of Inhella sp. 1Y17.</title>
        <authorList>
            <person name="Liu Y."/>
        </authorList>
    </citation>
    <scope>NUCLEOTIDE SEQUENCE</scope>
    <source>
        <strain evidence="2">1Y17</strain>
    </source>
</reference>
<name>A0A931NH10_9BURK</name>
<dbReference type="Proteomes" id="UP000613266">
    <property type="component" value="Unassembled WGS sequence"/>
</dbReference>